<evidence type="ECO:0000256" key="3">
    <source>
        <dbReference type="SAM" id="MobiDB-lite"/>
    </source>
</evidence>
<dbReference type="EMBL" id="CAJZBQ010000062">
    <property type="protein sequence ID" value="CAG9335520.1"/>
    <property type="molecule type" value="Genomic_DNA"/>
</dbReference>
<keyword evidence="1" id="KW-0433">Leucine-rich repeat</keyword>
<protein>
    <submittedName>
        <fullName evidence="4">Uncharacterized protein</fullName>
    </submittedName>
</protein>
<dbReference type="PROSITE" id="PS51450">
    <property type="entry name" value="LRR"/>
    <property type="match status" value="3"/>
</dbReference>
<dbReference type="GO" id="GO:0005737">
    <property type="term" value="C:cytoplasm"/>
    <property type="evidence" value="ECO:0007669"/>
    <property type="project" value="TreeGrafter"/>
</dbReference>
<sequence>MKSSKTNYSQKQIQKHSAEDLKPSQSWVMSRLDWFLYVEEIFNSAKSNPKSLKVNAFQVVKSLEKISSKLPLVSPSKYRATKQLIAYSYNEVVKKILEFNQEFDCDELLDALIDIKDNYSHKDENASTLNISGLQDAGKFDVTRLLISQNDTAKRCVKPSSSNSLSITNISQGFSMPQLPVQILYLNLSSNNISETEWNIPQSLILLNLSNNLLTEFSNSLPLVNLQYLNFNENQLSYIDGIAGFKALLEIYIKKNSIANIGSLCKISNLKIIDAEDNMIEKYEDVAPLALSTKLQTLNLKGNKITEAPNYKEFIPHLLPKLRYIDPPEIFSLSQCQLSDFLFPTSYNIGFHHKKHQSLPSTPIHICPINIHETPIPSKPPQKYFSELSETHKIDLSQISCSAILNSSKISTPKTCTRPGSPVSTDKKKISRSTNASPRPGKVGLNKQFRTPGKSNKLLRSSLVSTARINEADESYLNFSNASKVSVINSETITNSMKIGYGNPVAAMMIKPATHARNRVKSMG</sequence>
<comment type="caution">
    <text evidence="4">The sequence shown here is derived from an EMBL/GenBank/DDBJ whole genome shotgun (WGS) entry which is preliminary data.</text>
</comment>
<proteinExistence type="predicted"/>
<dbReference type="Proteomes" id="UP001162131">
    <property type="component" value="Unassembled WGS sequence"/>
</dbReference>
<dbReference type="AlphaFoldDB" id="A0AAU9KE08"/>
<dbReference type="SUPFAM" id="SSF52075">
    <property type="entry name" value="Outer arm dynein light chain 1"/>
    <property type="match status" value="1"/>
</dbReference>
<evidence type="ECO:0000313" key="5">
    <source>
        <dbReference type="Proteomes" id="UP001162131"/>
    </source>
</evidence>
<name>A0AAU9KE08_9CILI</name>
<evidence type="ECO:0000313" key="4">
    <source>
        <dbReference type="EMBL" id="CAG9335520.1"/>
    </source>
</evidence>
<dbReference type="PANTHER" id="PTHR15454">
    <property type="entry name" value="NISCHARIN RELATED"/>
    <property type="match status" value="1"/>
</dbReference>
<keyword evidence="5" id="KW-1185">Reference proteome</keyword>
<keyword evidence="2" id="KW-0677">Repeat</keyword>
<dbReference type="PANTHER" id="PTHR15454:SF56">
    <property type="entry name" value="PROTEIN PHOSPHATASE 1 REGULATORY SUBUNIT 7-RELATED"/>
    <property type="match status" value="1"/>
</dbReference>
<dbReference type="SMART" id="SM00365">
    <property type="entry name" value="LRR_SD22"/>
    <property type="match status" value="2"/>
</dbReference>
<accession>A0AAU9KE08</accession>
<reference evidence="4" key="1">
    <citation type="submission" date="2021-09" db="EMBL/GenBank/DDBJ databases">
        <authorList>
            <consortium name="AG Swart"/>
            <person name="Singh M."/>
            <person name="Singh A."/>
            <person name="Seah K."/>
            <person name="Emmerich C."/>
        </authorList>
    </citation>
    <scope>NUCLEOTIDE SEQUENCE</scope>
    <source>
        <strain evidence="4">ATCC30299</strain>
    </source>
</reference>
<evidence type="ECO:0000256" key="1">
    <source>
        <dbReference type="ARBA" id="ARBA00022614"/>
    </source>
</evidence>
<gene>
    <name evidence="4" type="ORF">BSTOLATCC_MIC63989</name>
</gene>
<dbReference type="Gene3D" id="3.80.10.10">
    <property type="entry name" value="Ribonuclease Inhibitor"/>
    <property type="match status" value="2"/>
</dbReference>
<dbReference type="Pfam" id="PF14580">
    <property type="entry name" value="LRR_9"/>
    <property type="match status" value="1"/>
</dbReference>
<evidence type="ECO:0000256" key="2">
    <source>
        <dbReference type="ARBA" id="ARBA00022737"/>
    </source>
</evidence>
<dbReference type="InterPro" id="IPR032675">
    <property type="entry name" value="LRR_dom_sf"/>
</dbReference>
<dbReference type="InterPro" id="IPR001611">
    <property type="entry name" value="Leu-rich_rpt"/>
</dbReference>
<feature type="region of interest" description="Disordered" evidence="3">
    <location>
        <begin position="411"/>
        <end position="452"/>
    </location>
</feature>
<organism evidence="4 5">
    <name type="scientific">Blepharisma stoltei</name>
    <dbReference type="NCBI Taxonomy" id="1481888"/>
    <lineage>
        <taxon>Eukaryota</taxon>
        <taxon>Sar</taxon>
        <taxon>Alveolata</taxon>
        <taxon>Ciliophora</taxon>
        <taxon>Postciliodesmatophora</taxon>
        <taxon>Heterotrichea</taxon>
        <taxon>Heterotrichida</taxon>
        <taxon>Blepharismidae</taxon>
        <taxon>Blepharisma</taxon>
    </lineage>
</organism>